<dbReference type="Pfam" id="PF26309">
    <property type="entry name" value="DUF8082"/>
    <property type="match status" value="1"/>
</dbReference>
<gene>
    <name evidence="2" type="ORF">AZ78_0765</name>
</gene>
<dbReference type="OrthoDB" id="5770731at2"/>
<dbReference type="InterPro" id="IPR058395">
    <property type="entry name" value="DUF8082"/>
</dbReference>
<dbReference type="EMBL" id="JAJA02000001">
    <property type="protein sequence ID" value="KWS03219.1"/>
    <property type="molecule type" value="Genomic_DNA"/>
</dbReference>
<accession>A0A108U620</accession>
<sequence length="197" mass="21837">MSHEFRPLIEVLRELNALVQIEASGFVFLVTEELHSGIIRLHNGQVKEVTFRMLRNDEAVQGLSMVSTAKLRFQPNDIPSYGNKMALNPASMKWLLGGFEQELAGRSETTAAIAAASARAAAPPPPATARVDKRVRDTIEQVAVNYLGPIAGMLCQEAFETRQDPRQVVAHLATYLNSPQESRRFVDDAHKALDMLR</sequence>
<dbReference type="RefSeq" id="WP_036103089.1">
    <property type="nucleotide sequence ID" value="NZ_JAJA02000001.1"/>
</dbReference>
<organism evidence="2 3">
    <name type="scientific">Lysobacter capsici AZ78</name>
    <dbReference type="NCBI Taxonomy" id="1444315"/>
    <lineage>
        <taxon>Bacteria</taxon>
        <taxon>Pseudomonadati</taxon>
        <taxon>Pseudomonadota</taxon>
        <taxon>Gammaproteobacteria</taxon>
        <taxon>Lysobacterales</taxon>
        <taxon>Lysobacteraceae</taxon>
        <taxon>Lysobacter</taxon>
    </lineage>
</organism>
<evidence type="ECO:0000313" key="2">
    <source>
        <dbReference type="EMBL" id="KWS03219.1"/>
    </source>
</evidence>
<comment type="caution">
    <text evidence="2">The sequence shown here is derived from an EMBL/GenBank/DDBJ whole genome shotgun (WGS) entry which is preliminary data.</text>
</comment>
<evidence type="ECO:0000259" key="1">
    <source>
        <dbReference type="Pfam" id="PF26309"/>
    </source>
</evidence>
<keyword evidence="3" id="KW-1185">Reference proteome</keyword>
<proteinExistence type="predicted"/>
<dbReference type="AlphaFoldDB" id="A0A108U620"/>
<evidence type="ECO:0000313" key="3">
    <source>
        <dbReference type="Proteomes" id="UP000023435"/>
    </source>
</evidence>
<reference evidence="2 3" key="1">
    <citation type="journal article" date="2014" name="Genome Announc.">
        <title>Draft Genome Sequence of Lysobacter capsici AZ78, a Bacterium Antagonistic to Plant-Pathogenic Oomycetes.</title>
        <authorList>
            <person name="Puopolo G."/>
            <person name="Sonego P."/>
            <person name="Engelen K."/>
            <person name="Pertot I."/>
        </authorList>
    </citation>
    <scope>NUCLEOTIDE SEQUENCE [LARGE SCALE GENOMIC DNA]</scope>
    <source>
        <strain evidence="2 3">AZ78</strain>
    </source>
</reference>
<protein>
    <recommendedName>
        <fullName evidence="1">DUF8082 domain-containing protein</fullName>
    </recommendedName>
</protein>
<feature type="domain" description="DUF8082" evidence="1">
    <location>
        <begin position="137"/>
        <end position="193"/>
    </location>
</feature>
<dbReference type="Proteomes" id="UP000023435">
    <property type="component" value="Unassembled WGS sequence"/>
</dbReference>
<name>A0A108U620_9GAMM</name>